<dbReference type="GO" id="GO:0005634">
    <property type="term" value="C:nucleus"/>
    <property type="evidence" value="ECO:0007669"/>
    <property type="project" value="UniProtKB-UniRule"/>
</dbReference>
<name>A0A9N9DTV5_9GLOM</name>
<evidence type="ECO:0000313" key="5">
    <source>
        <dbReference type="Proteomes" id="UP000789508"/>
    </source>
</evidence>
<sequence>MSTILNDKIPLEIDDPYIKQQIESIEPDLELSIDDLTEPQIVKKGQKPPRPSNAWILFHRNFKACKGQNLSPITTTVEASLHWNELPENKRHAWALLGQIAEQKHSQLYPTYRYQPNKSNKNVEVTGRKKPGPKKGFKKDPYNKNYSKYINVFSRNEQKRKSDSLGDQIKDPEQIVQNASNNFDQQDLSNELNFNVIQQDPMIDNDGLYYSHITTVNGFSENLFSEFDHSSSFISNSSSFYEHPVVGPLSSITDFDPA</sequence>
<gene>
    <name evidence="4" type="ORF">ALEPTO_LOCUS10074</name>
</gene>
<reference evidence="4" key="1">
    <citation type="submission" date="2021-06" db="EMBL/GenBank/DDBJ databases">
        <authorList>
            <person name="Kallberg Y."/>
            <person name="Tangrot J."/>
            <person name="Rosling A."/>
        </authorList>
    </citation>
    <scope>NUCLEOTIDE SEQUENCE</scope>
    <source>
        <strain evidence="4">FL130A</strain>
    </source>
</reference>
<feature type="region of interest" description="Disordered" evidence="2">
    <location>
        <begin position="115"/>
        <end position="140"/>
    </location>
</feature>
<keyword evidence="1" id="KW-0238">DNA-binding</keyword>
<evidence type="ECO:0000256" key="1">
    <source>
        <dbReference type="PROSITE-ProRule" id="PRU00267"/>
    </source>
</evidence>
<evidence type="ECO:0000256" key="2">
    <source>
        <dbReference type="SAM" id="MobiDB-lite"/>
    </source>
</evidence>
<feature type="domain" description="HMG box" evidence="3">
    <location>
        <begin position="48"/>
        <end position="113"/>
    </location>
</feature>
<dbReference type="Proteomes" id="UP000789508">
    <property type="component" value="Unassembled WGS sequence"/>
</dbReference>
<dbReference type="InterPro" id="IPR036910">
    <property type="entry name" value="HMG_box_dom_sf"/>
</dbReference>
<comment type="caution">
    <text evidence="4">The sequence shown here is derived from an EMBL/GenBank/DDBJ whole genome shotgun (WGS) entry which is preliminary data.</text>
</comment>
<evidence type="ECO:0000259" key="3">
    <source>
        <dbReference type="PROSITE" id="PS50118"/>
    </source>
</evidence>
<dbReference type="Gene3D" id="1.10.30.10">
    <property type="entry name" value="High mobility group box domain"/>
    <property type="match status" value="1"/>
</dbReference>
<dbReference type="InterPro" id="IPR009071">
    <property type="entry name" value="HMG_box_dom"/>
</dbReference>
<feature type="DNA-binding region" description="HMG box" evidence="1">
    <location>
        <begin position="48"/>
        <end position="113"/>
    </location>
</feature>
<dbReference type="PROSITE" id="PS50118">
    <property type="entry name" value="HMG_BOX_2"/>
    <property type="match status" value="1"/>
</dbReference>
<keyword evidence="5" id="KW-1185">Reference proteome</keyword>
<feature type="non-terminal residue" evidence="4">
    <location>
        <position position="258"/>
    </location>
</feature>
<dbReference type="GO" id="GO:0003677">
    <property type="term" value="F:DNA binding"/>
    <property type="evidence" value="ECO:0007669"/>
    <property type="project" value="UniProtKB-UniRule"/>
</dbReference>
<evidence type="ECO:0000313" key="4">
    <source>
        <dbReference type="EMBL" id="CAG8652717.1"/>
    </source>
</evidence>
<feature type="compositionally biased region" description="Basic residues" evidence="2">
    <location>
        <begin position="128"/>
        <end position="137"/>
    </location>
</feature>
<organism evidence="4 5">
    <name type="scientific">Ambispora leptoticha</name>
    <dbReference type="NCBI Taxonomy" id="144679"/>
    <lineage>
        <taxon>Eukaryota</taxon>
        <taxon>Fungi</taxon>
        <taxon>Fungi incertae sedis</taxon>
        <taxon>Mucoromycota</taxon>
        <taxon>Glomeromycotina</taxon>
        <taxon>Glomeromycetes</taxon>
        <taxon>Archaeosporales</taxon>
        <taxon>Ambisporaceae</taxon>
        <taxon>Ambispora</taxon>
    </lineage>
</organism>
<dbReference type="AlphaFoldDB" id="A0A9N9DTV5"/>
<protein>
    <submittedName>
        <fullName evidence="4">11812_t:CDS:1</fullName>
    </submittedName>
</protein>
<dbReference type="SUPFAM" id="SSF47095">
    <property type="entry name" value="HMG-box"/>
    <property type="match status" value="1"/>
</dbReference>
<dbReference type="EMBL" id="CAJVPS010009712">
    <property type="protein sequence ID" value="CAG8652717.1"/>
    <property type="molecule type" value="Genomic_DNA"/>
</dbReference>
<keyword evidence="1" id="KW-0539">Nucleus</keyword>
<accession>A0A9N9DTV5</accession>
<proteinExistence type="predicted"/>
<dbReference type="OrthoDB" id="6247875at2759"/>